<dbReference type="KEGG" id="slim:SCL_0709"/>
<dbReference type="AlphaFoldDB" id="A0A1B4XE02"/>
<dbReference type="Pfam" id="PF13847">
    <property type="entry name" value="Methyltransf_31"/>
    <property type="match status" value="1"/>
</dbReference>
<gene>
    <name evidence="5" type="primary">prmC</name>
    <name evidence="8" type="ORF">SCL_0709</name>
</gene>
<dbReference type="Pfam" id="PF17827">
    <property type="entry name" value="PrmC_N"/>
    <property type="match status" value="1"/>
</dbReference>
<keyword evidence="2 5" id="KW-0808">Transferase</keyword>
<name>A0A1B4XE02_9GAMM</name>
<evidence type="ECO:0000256" key="5">
    <source>
        <dbReference type="HAMAP-Rule" id="MF_02126"/>
    </source>
</evidence>
<reference evidence="8 9" key="1">
    <citation type="submission" date="2015-05" db="EMBL/GenBank/DDBJ databases">
        <title>Complete genome sequence of a sulfur-oxidizing gammaproteobacterium strain HA5.</title>
        <authorList>
            <person name="Miura A."/>
            <person name="Kojima H."/>
            <person name="Fukui M."/>
        </authorList>
    </citation>
    <scope>NUCLEOTIDE SEQUENCE [LARGE SCALE GENOMIC DNA]</scope>
    <source>
        <strain evidence="8 9">HA5</strain>
    </source>
</reference>
<evidence type="ECO:0000259" key="7">
    <source>
        <dbReference type="Pfam" id="PF17827"/>
    </source>
</evidence>
<feature type="binding site" evidence="5">
    <location>
        <position position="180"/>
    </location>
    <ligand>
        <name>S-adenosyl-L-methionine</name>
        <dbReference type="ChEBI" id="CHEBI:59789"/>
    </ligand>
</feature>
<dbReference type="InterPro" id="IPR050320">
    <property type="entry name" value="N5-glutamine_MTase"/>
</dbReference>
<dbReference type="OrthoDB" id="9800643at2"/>
<dbReference type="InterPro" id="IPR002052">
    <property type="entry name" value="DNA_methylase_N6_adenine_CS"/>
</dbReference>
<keyword evidence="1 5" id="KW-0489">Methyltransferase</keyword>
<dbReference type="Proteomes" id="UP000243180">
    <property type="component" value="Chromosome"/>
</dbReference>
<comment type="catalytic activity">
    <reaction evidence="4 5">
        <text>L-glutaminyl-[peptide chain release factor] + S-adenosyl-L-methionine = N(5)-methyl-L-glutaminyl-[peptide chain release factor] + S-adenosyl-L-homocysteine + H(+)</text>
        <dbReference type="Rhea" id="RHEA:42896"/>
        <dbReference type="Rhea" id="RHEA-COMP:10271"/>
        <dbReference type="Rhea" id="RHEA-COMP:10272"/>
        <dbReference type="ChEBI" id="CHEBI:15378"/>
        <dbReference type="ChEBI" id="CHEBI:30011"/>
        <dbReference type="ChEBI" id="CHEBI:57856"/>
        <dbReference type="ChEBI" id="CHEBI:59789"/>
        <dbReference type="ChEBI" id="CHEBI:61891"/>
        <dbReference type="EC" id="2.1.1.297"/>
    </reaction>
</comment>
<dbReference type="InterPro" id="IPR025714">
    <property type="entry name" value="Methyltranfer_dom"/>
</dbReference>
<protein>
    <recommendedName>
        <fullName evidence="5">Release factor glutamine methyltransferase</fullName>
        <shortName evidence="5">RF MTase</shortName>
        <ecNumber evidence="5">2.1.1.297</ecNumber>
    </recommendedName>
    <alternativeName>
        <fullName evidence="5">N5-glutamine methyltransferase PrmC</fullName>
    </alternativeName>
    <alternativeName>
        <fullName evidence="5">Protein-(glutamine-N5) MTase PrmC</fullName>
    </alternativeName>
    <alternativeName>
        <fullName evidence="5">Protein-glutamine N-methyltransferase PrmC</fullName>
    </alternativeName>
</protein>
<evidence type="ECO:0000256" key="4">
    <source>
        <dbReference type="ARBA" id="ARBA00048391"/>
    </source>
</evidence>
<dbReference type="EMBL" id="AP014879">
    <property type="protein sequence ID" value="BAV33031.1"/>
    <property type="molecule type" value="Genomic_DNA"/>
</dbReference>
<evidence type="ECO:0000256" key="3">
    <source>
        <dbReference type="ARBA" id="ARBA00022691"/>
    </source>
</evidence>
<organism evidence="8 9">
    <name type="scientific">Sulfuricaulis limicola</name>
    <dbReference type="NCBI Taxonomy" id="1620215"/>
    <lineage>
        <taxon>Bacteria</taxon>
        <taxon>Pseudomonadati</taxon>
        <taxon>Pseudomonadota</taxon>
        <taxon>Gammaproteobacteria</taxon>
        <taxon>Acidiferrobacterales</taxon>
        <taxon>Acidiferrobacteraceae</taxon>
        <taxon>Sulfuricaulis</taxon>
    </lineage>
</organism>
<feature type="binding site" evidence="5">
    <location>
        <position position="195"/>
    </location>
    <ligand>
        <name>S-adenosyl-L-methionine</name>
        <dbReference type="ChEBI" id="CHEBI:59789"/>
    </ligand>
</feature>
<dbReference type="CDD" id="cd02440">
    <property type="entry name" value="AdoMet_MTases"/>
    <property type="match status" value="1"/>
</dbReference>
<dbReference type="NCBIfam" id="TIGR03534">
    <property type="entry name" value="RF_mod_PrmC"/>
    <property type="match status" value="1"/>
</dbReference>
<keyword evidence="3 5" id="KW-0949">S-adenosyl-L-methionine</keyword>
<comment type="similarity">
    <text evidence="5">Belongs to the protein N5-glutamine methyltransferase family. PrmC subfamily.</text>
</comment>
<proteinExistence type="inferred from homology"/>
<dbReference type="FunFam" id="3.40.50.150:FF:000053">
    <property type="entry name" value="Release factor glutamine methyltransferase"/>
    <property type="match status" value="1"/>
</dbReference>
<comment type="function">
    <text evidence="5">Methylates the class 1 translation termination release factors RF1/PrfA and RF2/PrfB on the glutamine residue of the universally conserved GGQ motif.</text>
</comment>
<sequence length="287" mass="31569">MKPAALRPSIVSVGAALRRTLHELEVTSPTPRLDAEVLVMHACGINRSELITRHETALTSEQQHKLEGLLDRRKHGEPIAYLTGMREFWSMEFNVTPATLIPRPETELLVEKALELIPRDTQWTIADLGTGCGAIALAIAEERPRCHVMATDNSPAALAVAKSNATKFGLANIEFRQGDWFTPLAGATFDMILSNPPYIRAGDPHLNQGDLRFEPATALVSGADGLDAIRHIALHARQFLKPGGWLLFEHGWDQADAIGNFLRQQGYRDIVCHTDLTGHARVAGGRR</sequence>
<accession>A0A1B4XE02</accession>
<dbReference type="SUPFAM" id="SSF53335">
    <property type="entry name" value="S-adenosyl-L-methionine-dependent methyltransferases"/>
    <property type="match status" value="1"/>
</dbReference>
<dbReference type="FunCoup" id="A0A1B4XE02">
    <property type="interactions" value="457"/>
</dbReference>
<dbReference type="PANTHER" id="PTHR18895">
    <property type="entry name" value="HEMK METHYLTRANSFERASE"/>
    <property type="match status" value="1"/>
</dbReference>
<feature type="binding site" evidence="5">
    <location>
        <begin position="195"/>
        <end position="198"/>
    </location>
    <ligand>
        <name>substrate</name>
    </ligand>
</feature>
<evidence type="ECO:0000256" key="2">
    <source>
        <dbReference type="ARBA" id="ARBA00022679"/>
    </source>
</evidence>
<evidence type="ECO:0000256" key="1">
    <source>
        <dbReference type="ARBA" id="ARBA00022603"/>
    </source>
</evidence>
<evidence type="ECO:0000313" key="9">
    <source>
        <dbReference type="Proteomes" id="UP000243180"/>
    </source>
</evidence>
<dbReference type="PANTHER" id="PTHR18895:SF74">
    <property type="entry name" value="MTRF1L RELEASE FACTOR GLUTAMINE METHYLTRANSFERASE"/>
    <property type="match status" value="1"/>
</dbReference>
<feature type="domain" description="Methyltransferase" evidence="6">
    <location>
        <begin position="124"/>
        <end position="257"/>
    </location>
</feature>
<dbReference type="Gene3D" id="3.40.50.150">
    <property type="entry name" value="Vaccinia Virus protein VP39"/>
    <property type="match status" value="1"/>
</dbReference>
<dbReference type="GO" id="GO:0102559">
    <property type="term" value="F:peptide chain release factor N(5)-glutamine methyltransferase activity"/>
    <property type="evidence" value="ECO:0007669"/>
    <property type="project" value="UniProtKB-EC"/>
</dbReference>
<dbReference type="InterPro" id="IPR019874">
    <property type="entry name" value="RF_methyltr_PrmC"/>
</dbReference>
<dbReference type="EC" id="2.1.1.297" evidence="5"/>
<feature type="binding site" evidence="5">
    <location>
        <position position="152"/>
    </location>
    <ligand>
        <name>S-adenosyl-L-methionine</name>
        <dbReference type="ChEBI" id="CHEBI:59789"/>
    </ligand>
</feature>
<dbReference type="GO" id="GO:0032259">
    <property type="term" value="P:methylation"/>
    <property type="evidence" value="ECO:0007669"/>
    <property type="project" value="UniProtKB-KW"/>
</dbReference>
<dbReference type="RefSeq" id="WP_096359933.1">
    <property type="nucleotide sequence ID" value="NZ_AP014879.1"/>
</dbReference>
<dbReference type="InterPro" id="IPR029063">
    <property type="entry name" value="SAM-dependent_MTases_sf"/>
</dbReference>
<feature type="binding site" evidence="5">
    <location>
        <begin position="129"/>
        <end position="133"/>
    </location>
    <ligand>
        <name>S-adenosyl-L-methionine</name>
        <dbReference type="ChEBI" id="CHEBI:59789"/>
    </ligand>
</feature>
<feature type="domain" description="Release factor glutamine methyltransferase N-terminal" evidence="7">
    <location>
        <begin position="16"/>
        <end position="84"/>
    </location>
</feature>
<evidence type="ECO:0000259" key="6">
    <source>
        <dbReference type="Pfam" id="PF13847"/>
    </source>
</evidence>
<dbReference type="InterPro" id="IPR040758">
    <property type="entry name" value="PrmC_N"/>
</dbReference>
<keyword evidence="9" id="KW-1185">Reference proteome</keyword>
<dbReference type="PROSITE" id="PS00092">
    <property type="entry name" value="N6_MTASE"/>
    <property type="match status" value="1"/>
</dbReference>
<dbReference type="GO" id="GO:0003676">
    <property type="term" value="F:nucleic acid binding"/>
    <property type="evidence" value="ECO:0007669"/>
    <property type="project" value="InterPro"/>
</dbReference>
<dbReference type="Gene3D" id="1.10.8.10">
    <property type="entry name" value="DNA helicase RuvA subunit, C-terminal domain"/>
    <property type="match status" value="1"/>
</dbReference>
<evidence type="ECO:0000313" key="8">
    <source>
        <dbReference type="EMBL" id="BAV33031.1"/>
    </source>
</evidence>
<dbReference type="NCBIfam" id="TIGR00536">
    <property type="entry name" value="hemK_fam"/>
    <property type="match status" value="1"/>
</dbReference>
<dbReference type="InParanoid" id="A0A1B4XE02"/>
<dbReference type="InterPro" id="IPR004556">
    <property type="entry name" value="HemK-like"/>
</dbReference>
<dbReference type="HAMAP" id="MF_02126">
    <property type="entry name" value="RF_methyltr_PrmC"/>
    <property type="match status" value="1"/>
</dbReference>